<evidence type="ECO:0000313" key="4">
    <source>
        <dbReference type="Proteomes" id="UP000441717"/>
    </source>
</evidence>
<dbReference type="SUPFAM" id="SSF75169">
    <property type="entry name" value="DsrEFH-like"/>
    <property type="match status" value="1"/>
</dbReference>
<dbReference type="InterPro" id="IPR036868">
    <property type="entry name" value="TusA-like_sf"/>
</dbReference>
<proteinExistence type="inferred from homology"/>
<dbReference type="PROSITE" id="PS01148">
    <property type="entry name" value="UPF0033"/>
    <property type="match status" value="1"/>
</dbReference>
<accession>A0A6N7IPT5</accession>
<dbReference type="PANTHER" id="PTHR33279">
    <property type="entry name" value="SULFUR CARRIER PROTEIN YEDF-RELATED"/>
    <property type="match status" value="1"/>
</dbReference>
<dbReference type="InterPro" id="IPR001455">
    <property type="entry name" value="TusA-like"/>
</dbReference>
<dbReference type="Pfam" id="PF01206">
    <property type="entry name" value="TusA"/>
    <property type="match status" value="1"/>
</dbReference>
<sequence>MRKEVDCRGMACPRPVLETKKALEQMTGGQLVVTVDNPVARENVTMFARNAGFPVIAEERDGLFVLTITKSETGDQTAAKPESSKEASADREQTRTLTYFFTSNILGQGSPDLGLTLIKSLFNTLAETNPAPDNLIFLNSGVFLTCDSSPVLEQLKKMEAAGTRIISCGTCLEYYKLKEKLQVGRVSNMYEINQILSGPGKVITVP</sequence>
<dbReference type="CDD" id="cd03421">
    <property type="entry name" value="SirA_like_N"/>
    <property type="match status" value="1"/>
</dbReference>
<dbReference type="OrthoDB" id="9801500at2"/>
<dbReference type="SUPFAM" id="SSF64307">
    <property type="entry name" value="SirA-like"/>
    <property type="match status" value="1"/>
</dbReference>
<reference evidence="3 4" key="1">
    <citation type="submission" date="2019-10" db="EMBL/GenBank/DDBJ databases">
        <title>Comparative genomics of sulfur disproportionating microorganisms.</title>
        <authorList>
            <person name="Ward L.M."/>
            <person name="Bertran E."/>
            <person name="Johnston D."/>
        </authorList>
    </citation>
    <scope>NUCLEOTIDE SEQUENCE [LARGE SCALE GENOMIC DNA]</scope>
    <source>
        <strain evidence="3 4">DSM 14055</strain>
    </source>
</reference>
<dbReference type="Gene3D" id="3.30.110.40">
    <property type="entry name" value="TusA-like domain"/>
    <property type="match status" value="1"/>
</dbReference>
<keyword evidence="4" id="KW-1185">Reference proteome</keyword>
<dbReference type="AlphaFoldDB" id="A0A6N7IPT5"/>
<evidence type="ECO:0000259" key="2">
    <source>
        <dbReference type="PROSITE" id="PS01148"/>
    </source>
</evidence>
<feature type="domain" description="UPF0033" evidence="2">
    <location>
        <begin position="5"/>
        <end position="29"/>
    </location>
</feature>
<comment type="similarity">
    <text evidence="1">Belongs to the sulfur carrier protein TusA family.</text>
</comment>
<gene>
    <name evidence="3" type="primary">yedF</name>
    <name evidence="3" type="ORF">GFC01_02970</name>
</gene>
<dbReference type="PANTHER" id="PTHR33279:SF6">
    <property type="entry name" value="SULFUR CARRIER PROTEIN YEDF-RELATED"/>
    <property type="match status" value="1"/>
</dbReference>
<organism evidence="3 4">
    <name type="scientific">Desulfofundulus thermobenzoicus</name>
    <dbReference type="NCBI Taxonomy" id="29376"/>
    <lineage>
        <taxon>Bacteria</taxon>
        <taxon>Bacillati</taxon>
        <taxon>Bacillota</taxon>
        <taxon>Clostridia</taxon>
        <taxon>Eubacteriales</taxon>
        <taxon>Peptococcaceae</taxon>
        <taxon>Desulfofundulus</taxon>
    </lineage>
</organism>
<comment type="caution">
    <text evidence="3">The sequence shown here is derived from an EMBL/GenBank/DDBJ whole genome shotgun (WGS) entry which is preliminary data.</text>
</comment>
<keyword evidence="3" id="KW-0808">Transferase</keyword>
<dbReference type="GO" id="GO:0016740">
    <property type="term" value="F:transferase activity"/>
    <property type="evidence" value="ECO:0007669"/>
    <property type="project" value="UniProtKB-KW"/>
</dbReference>
<protein>
    <submittedName>
        <fullName evidence="3">Sulfurtransferase-like selenium metabolism protein YedF</fullName>
    </submittedName>
</protein>
<dbReference type="Proteomes" id="UP000441717">
    <property type="component" value="Unassembled WGS sequence"/>
</dbReference>
<evidence type="ECO:0000256" key="1">
    <source>
        <dbReference type="ARBA" id="ARBA00008984"/>
    </source>
</evidence>
<dbReference type="EMBL" id="WHYR01000005">
    <property type="protein sequence ID" value="MQL51238.1"/>
    <property type="molecule type" value="Genomic_DNA"/>
</dbReference>
<name>A0A6N7IPT5_9FIRM</name>
<dbReference type="NCBIfam" id="TIGR03527">
    <property type="entry name" value="selenium_YedF"/>
    <property type="match status" value="1"/>
</dbReference>
<dbReference type="InterPro" id="IPR019870">
    <property type="entry name" value="Se_metab_YedF"/>
</dbReference>
<evidence type="ECO:0000313" key="3">
    <source>
        <dbReference type="EMBL" id="MQL51238.1"/>
    </source>
</evidence>
<dbReference type="InterPro" id="IPR027396">
    <property type="entry name" value="DsrEFH-like"/>
</dbReference>